<sequence length="296" mass="34540">MDTFSVTCLIEGEDPLDDMFKVRINKNEPIDDLKKLIRVPNEKLKILKNKECAVIKECLERMKLVAFKKIKEYFSEVPEENYLSIIIERLPVIKSTSSLEIVVDLSRVSLNDIKCKVLNNLHLLQDTKADNLNLRFNREDDKNSEELEFKNDRDFQEYLKYCIMTSSLSLKIQFSCGVNSLEDLKADELLKHLYKNLKLHLKAIHGKLETTKSNVVEVKKDGFDQGVAQTAMQLYCSLEKNRKQKRNKIEEIEDLFIDKTYGIITDSCKWYFIECIVNEDDNLKFSIYSKEGTLID</sequence>
<gene>
    <name evidence="1" type="ORF">F8M41_020832</name>
</gene>
<accession>A0A8H4AHP0</accession>
<dbReference type="EMBL" id="WTPW01000589">
    <property type="protein sequence ID" value="KAF0496951.1"/>
    <property type="molecule type" value="Genomic_DNA"/>
</dbReference>
<protein>
    <submittedName>
        <fullName evidence="1">Crinkler family protein</fullName>
    </submittedName>
</protein>
<dbReference type="OrthoDB" id="2414517at2759"/>
<proteinExistence type="predicted"/>
<dbReference type="Proteomes" id="UP000439903">
    <property type="component" value="Unassembled WGS sequence"/>
</dbReference>
<dbReference type="AlphaFoldDB" id="A0A8H4AHP0"/>
<reference evidence="1 2" key="1">
    <citation type="journal article" date="2019" name="Environ. Microbiol.">
        <title>At the nexus of three kingdoms: the genome of the mycorrhizal fungus Gigaspora margarita provides insights into plant, endobacterial and fungal interactions.</title>
        <authorList>
            <person name="Venice F."/>
            <person name="Ghignone S."/>
            <person name="Salvioli di Fossalunga A."/>
            <person name="Amselem J."/>
            <person name="Novero M."/>
            <person name="Xianan X."/>
            <person name="Sedzielewska Toro K."/>
            <person name="Morin E."/>
            <person name="Lipzen A."/>
            <person name="Grigoriev I.V."/>
            <person name="Henrissat B."/>
            <person name="Martin F.M."/>
            <person name="Bonfante P."/>
        </authorList>
    </citation>
    <scope>NUCLEOTIDE SEQUENCE [LARGE SCALE GENOMIC DNA]</scope>
    <source>
        <strain evidence="1 2">BEG34</strain>
    </source>
</reference>
<name>A0A8H4AHP0_GIGMA</name>
<evidence type="ECO:0000313" key="2">
    <source>
        <dbReference type="Proteomes" id="UP000439903"/>
    </source>
</evidence>
<keyword evidence="2" id="KW-1185">Reference proteome</keyword>
<organism evidence="1 2">
    <name type="scientific">Gigaspora margarita</name>
    <dbReference type="NCBI Taxonomy" id="4874"/>
    <lineage>
        <taxon>Eukaryota</taxon>
        <taxon>Fungi</taxon>
        <taxon>Fungi incertae sedis</taxon>
        <taxon>Mucoromycota</taxon>
        <taxon>Glomeromycotina</taxon>
        <taxon>Glomeromycetes</taxon>
        <taxon>Diversisporales</taxon>
        <taxon>Gigasporaceae</taxon>
        <taxon>Gigaspora</taxon>
    </lineage>
</organism>
<evidence type="ECO:0000313" key="1">
    <source>
        <dbReference type="EMBL" id="KAF0496951.1"/>
    </source>
</evidence>
<comment type="caution">
    <text evidence="1">The sequence shown here is derived from an EMBL/GenBank/DDBJ whole genome shotgun (WGS) entry which is preliminary data.</text>
</comment>